<evidence type="ECO:0000256" key="1">
    <source>
        <dbReference type="ARBA" id="ARBA00006890"/>
    </source>
</evidence>
<dbReference type="SUPFAM" id="SSF53448">
    <property type="entry name" value="Nucleotide-diphospho-sugar transferases"/>
    <property type="match status" value="1"/>
</dbReference>
<dbReference type="NCBIfam" id="TIGR01099">
    <property type="entry name" value="galU"/>
    <property type="match status" value="1"/>
</dbReference>
<keyword evidence="9" id="KW-1185">Reference proteome</keyword>
<dbReference type="InterPro" id="IPR005835">
    <property type="entry name" value="NTP_transferase_dom"/>
</dbReference>
<reference evidence="8" key="2">
    <citation type="submission" date="2020-09" db="EMBL/GenBank/DDBJ databases">
        <authorList>
            <person name="Sun Q."/>
            <person name="Ohkuma M."/>
        </authorList>
    </citation>
    <scope>NUCLEOTIDE SEQUENCE</scope>
    <source>
        <strain evidence="8">JCM 4125</strain>
    </source>
</reference>
<sequence>MTPWELPSASATLSAMSTPHSVSRVRKAVVPAAGLGTRFLPATKATPKEMLPVVDKPAIQYVVEEAAAAGLDDVLMVTGRHKRAIEDHFDHAFELEQALAAKGDTVRLDAVRDPARLADIHHIRQGDPLGLGHAVLCARHHVGDQPFAVLLGDDLIDPRETLLSRMLDVRERYDGSVVALMEVPPEQVHRYGCAAVEPAGEDGVVRVTGLVEKPAREEAPSRYAVIGRYVLDPAVFDVLEKTAPGRGGEIQLTDALARLAAAGTVHGVIFSGRRYDTGDKADYLRTVVRLACDRPDLGPEFITWLKGFVAGLDGGAAGEEGARGDGARVGTGVERVSAGDGQVAAGDGQVAAGDGQVAAGDGQVAA</sequence>
<dbReference type="InterPro" id="IPR029044">
    <property type="entry name" value="Nucleotide-diphossugar_trans"/>
</dbReference>
<gene>
    <name evidence="8" type="ORF">GCM10010226_53820</name>
</gene>
<evidence type="ECO:0000256" key="2">
    <source>
        <dbReference type="ARBA" id="ARBA00012415"/>
    </source>
</evidence>
<dbReference type="GO" id="GO:0006011">
    <property type="term" value="P:UDP-alpha-D-glucose metabolic process"/>
    <property type="evidence" value="ECO:0007669"/>
    <property type="project" value="InterPro"/>
</dbReference>
<evidence type="ECO:0000256" key="5">
    <source>
        <dbReference type="ARBA" id="ARBA00048128"/>
    </source>
</evidence>
<reference evidence="8" key="1">
    <citation type="journal article" date="2014" name="Int. J. Syst. Evol. Microbiol.">
        <title>Complete genome sequence of Corynebacterium casei LMG S-19264T (=DSM 44701T), isolated from a smear-ripened cheese.</title>
        <authorList>
            <consortium name="US DOE Joint Genome Institute (JGI-PGF)"/>
            <person name="Walter F."/>
            <person name="Albersmeier A."/>
            <person name="Kalinowski J."/>
            <person name="Ruckert C."/>
        </authorList>
    </citation>
    <scope>NUCLEOTIDE SEQUENCE</scope>
    <source>
        <strain evidence="8">JCM 4125</strain>
    </source>
</reference>
<comment type="similarity">
    <text evidence="1 6">Belongs to the UDPGP type 2 family.</text>
</comment>
<protein>
    <recommendedName>
        <fullName evidence="2 6">UTP--glucose-1-phosphate uridylyltransferase</fullName>
        <ecNumber evidence="2 6">2.7.7.9</ecNumber>
    </recommendedName>
    <alternativeName>
        <fullName evidence="6">UDP-glucose pyrophosphorylase</fullName>
    </alternativeName>
</protein>
<dbReference type="CDD" id="cd02541">
    <property type="entry name" value="UGPase_prokaryotic"/>
    <property type="match status" value="1"/>
</dbReference>
<dbReference type="PANTHER" id="PTHR43197">
    <property type="entry name" value="UTP--GLUCOSE-1-PHOSPHATE URIDYLYLTRANSFERASE"/>
    <property type="match status" value="1"/>
</dbReference>
<accession>A0A918HKS1</accession>
<evidence type="ECO:0000256" key="3">
    <source>
        <dbReference type="ARBA" id="ARBA00022679"/>
    </source>
</evidence>
<dbReference type="AlphaFoldDB" id="A0A918HKS1"/>
<keyword evidence="4 6" id="KW-0548">Nucleotidyltransferase</keyword>
<organism evidence="8 9">
    <name type="scientific">Streptomyces phaeofaciens</name>
    <dbReference type="NCBI Taxonomy" id="68254"/>
    <lineage>
        <taxon>Bacteria</taxon>
        <taxon>Bacillati</taxon>
        <taxon>Actinomycetota</taxon>
        <taxon>Actinomycetes</taxon>
        <taxon>Kitasatosporales</taxon>
        <taxon>Streptomycetaceae</taxon>
        <taxon>Streptomyces</taxon>
    </lineage>
</organism>
<comment type="caution">
    <text evidence="8">The sequence shown here is derived from an EMBL/GenBank/DDBJ whole genome shotgun (WGS) entry which is preliminary data.</text>
</comment>
<name>A0A918HKS1_9ACTN</name>
<evidence type="ECO:0000313" key="8">
    <source>
        <dbReference type="EMBL" id="GGT69176.1"/>
    </source>
</evidence>
<dbReference type="EC" id="2.7.7.9" evidence="2 6"/>
<dbReference type="EMBL" id="BMSA01000017">
    <property type="protein sequence ID" value="GGT69176.1"/>
    <property type="molecule type" value="Genomic_DNA"/>
</dbReference>
<evidence type="ECO:0000256" key="6">
    <source>
        <dbReference type="RuleBase" id="RU361259"/>
    </source>
</evidence>
<evidence type="ECO:0000259" key="7">
    <source>
        <dbReference type="Pfam" id="PF00483"/>
    </source>
</evidence>
<feature type="domain" description="Nucleotidyl transferase" evidence="7">
    <location>
        <begin position="27"/>
        <end position="286"/>
    </location>
</feature>
<dbReference type="InterPro" id="IPR005771">
    <property type="entry name" value="GalU_uridylyltTrfase_bac/arc"/>
</dbReference>
<evidence type="ECO:0000313" key="9">
    <source>
        <dbReference type="Proteomes" id="UP000646776"/>
    </source>
</evidence>
<dbReference type="Proteomes" id="UP000646776">
    <property type="component" value="Unassembled WGS sequence"/>
</dbReference>
<dbReference type="GO" id="GO:0003983">
    <property type="term" value="F:UTP:glucose-1-phosphate uridylyltransferase activity"/>
    <property type="evidence" value="ECO:0007669"/>
    <property type="project" value="UniProtKB-EC"/>
</dbReference>
<dbReference type="Pfam" id="PF00483">
    <property type="entry name" value="NTP_transferase"/>
    <property type="match status" value="1"/>
</dbReference>
<keyword evidence="3 6" id="KW-0808">Transferase</keyword>
<dbReference type="PANTHER" id="PTHR43197:SF1">
    <property type="entry name" value="UTP--GLUCOSE-1-PHOSPHATE URIDYLYLTRANSFERASE"/>
    <property type="match status" value="1"/>
</dbReference>
<proteinExistence type="inferred from homology"/>
<dbReference type="Gene3D" id="3.90.550.10">
    <property type="entry name" value="Spore Coat Polysaccharide Biosynthesis Protein SpsA, Chain A"/>
    <property type="match status" value="1"/>
</dbReference>
<evidence type="ECO:0000256" key="4">
    <source>
        <dbReference type="ARBA" id="ARBA00022695"/>
    </source>
</evidence>
<comment type="catalytic activity">
    <reaction evidence="5 6">
        <text>alpha-D-glucose 1-phosphate + UTP + H(+) = UDP-alpha-D-glucose + diphosphate</text>
        <dbReference type="Rhea" id="RHEA:19889"/>
        <dbReference type="ChEBI" id="CHEBI:15378"/>
        <dbReference type="ChEBI" id="CHEBI:33019"/>
        <dbReference type="ChEBI" id="CHEBI:46398"/>
        <dbReference type="ChEBI" id="CHEBI:58601"/>
        <dbReference type="ChEBI" id="CHEBI:58885"/>
        <dbReference type="EC" id="2.7.7.9"/>
    </reaction>
</comment>